<dbReference type="EMBL" id="CP036433">
    <property type="protein sequence ID" value="QDU94368.1"/>
    <property type="molecule type" value="Genomic_DNA"/>
</dbReference>
<organism evidence="10 15">
    <name type="scientific">Lignipirellula cremea</name>
    <dbReference type="NCBI Taxonomy" id="2528010"/>
    <lineage>
        <taxon>Bacteria</taxon>
        <taxon>Pseudomonadati</taxon>
        <taxon>Planctomycetota</taxon>
        <taxon>Planctomycetia</taxon>
        <taxon>Pirellulales</taxon>
        <taxon>Pirellulaceae</taxon>
        <taxon>Lignipirellula</taxon>
    </lineage>
</organism>
<dbReference type="KEGG" id="lcre:Pla8534_37630"/>
<feature type="compositionally biased region" description="Basic residues" evidence="1">
    <location>
        <begin position="431"/>
        <end position="454"/>
    </location>
</feature>
<evidence type="ECO:0000256" key="1">
    <source>
        <dbReference type="SAM" id="MobiDB-lite"/>
    </source>
</evidence>
<dbReference type="EMBL" id="CP036433">
    <property type="protein sequence ID" value="QDU99257.1"/>
    <property type="molecule type" value="Genomic_DNA"/>
</dbReference>
<evidence type="ECO:0000313" key="14">
    <source>
        <dbReference type="EMBL" id="QDU99257.1"/>
    </source>
</evidence>
<dbReference type="PANTHER" id="PTHR37529">
    <property type="entry name" value="TRANSPOSASE INSG FOR INSERTION SEQUENCE ELEMENT IS4-RELATED"/>
    <property type="match status" value="1"/>
</dbReference>
<proteinExistence type="predicted"/>
<dbReference type="EMBL" id="CP036433">
    <property type="protein sequence ID" value="QDU99124.1"/>
    <property type="molecule type" value="Genomic_DNA"/>
</dbReference>
<evidence type="ECO:0000313" key="13">
    <source>
        <dbReference type="EMBL" id="QDU99238.1"/>
    </source>
</evidence>
<evidence type="ECO:0000313" key="10">
    <source>
        <dbReference type="EMBL" id="QDU95944.1"/>
    </source>
</evidence>
<protein>
    <submittedName>
        <fullName evidence="10">Transposase DDE domain protein</fullName>
    </submittedName>
</protein>
<dbReference type="EMBL" id="CP036433">
    <property type="protein sequence ID" value="QDU99238.1"/>
    <property type="molecule type" value="Genomic_DNA"/>
</dbReference>
<dbReference type="KEGG" id="lcre:Pla8534_14250"/>
<dbReference type="InterPro" id="IPR002559">
    <property type="entry name" value="Transposase_11"/>
</dbReference>
<dbReference type="KEGG" id="lcre:Pla8534_36910"/>
<dbReference type="NCBIfam" id="NF033592">
    <property type="entry name" value="transpos_IS4_1"/>
    <property type="match status" value="1"/>
</dbReference>
<dbReference type="EMBL" id="CP036433">
    <property type="protein sequence ID" value="QDU93645.1"/>
    <property type="molecule type" value="Genomic_DNA"/>
</dbReference>
<gene>
    <name evidence="3" type="ORF">Pla8534_00930</name>
    <name evidence="4" type="ORF">Pla8534_01380</name>
    <name evidence="5" type="ORF">Pla8534_14250</name>
    <name evidence="6" type="ORF">Pla8534_14780</name>
    <name evidence="7" type="ORF">Pla8534_21570</name>
    <name evidence="8" type="ORF">Pla8534_35170</name>
    <name evidence="9" type="ORF">Pla8534_36910</name>
    <name evidence="10" type="ORF">Pla8534_37630</name>
    <name evidence="11" type="ORF">Pla8534_66420</name>
    <name evidence="12" type="ORF">Pla8534_70350</name>
    <name evidence="13" type="ORF">Pla8534_71510</name>
    <name evidence="14" type="ORF">Pla8534_71700</name>
</gene>
<evidence type="ECO:0000313" key="15">
    <source>
        <dbReference type="Proteomes" id="UP000317648"/>
    </source>
</evidence>
<evidence type="ECO:0000313" key="8">
    <source>
        <dbReference type="EMBL" id="QDU95700.1"/>
    </source>
</evidence>
<dbReference type="Proteomes" id="UP000317648">
    <property type="component" value="Chromosome"/>
</dbReference>
<dbReference type="EMBL" id="CP036433">
    <property type="protein sequence ID" value="QDU95700.1"/>
    <property type="molecule type" value="Genomic_DNA"/>
</dbReference>
<reference evidence="10 15" key="1">
    <citation type="submission" date="2019-02" db="EMBL/GenBank/DDBJ databases">
        <title>Deep-cultivation of Planctomycetes and their phenomic and genomic characterization uncovers novel biology.</title>
        <authorList>
            <person name="Wiegand S."/>
            <person name="Jogler M."/>
            <person name="Boedeker C."/>
            <person name="Pinto D."/>
            <person name="Vollmers J."/>
            <person name="Rivas-Marin E."/>
            <person name="Kohn T."/>
            <person name="Peeters S.H."/>
            <person name="Heuer A."/>
            <person name="Rast P."/>
            <person name="Oberbeckmann S."/>
            <person name="Bunk B."/>
            <person name="Jeske O."/>
            <person name="Meyerdierks A."/>
            <person name="Storesund J.E."/>
            <person name="Kallscheuer N."/>
            <person name="Luecker S."/>
            <person name="Lage O.M."/>
            <person name="Pohl T."/>
            <person name="Merkel B.J."/>
            <person name="Hornburger P."/>
            <person name="Mueller R.-W."/>
            <person name="Bruemmer F."/>
            <person name="Labrenz M."/>
            <person name="Spormann A.M."/>
            <person name="Op den Camp H."/>
            <person name="Overmann J."/>
            <person name="Amann R."/>
            <person name="Jetten M.S.M."/>
            <person name="Mascher T."/>
            <person name="Medema M.H."/>
            <person name="Devos D.P."/>
            <person name="Kaster A.-K."/>
            <person name="Ovreas L."/>
            <person name="Rohde M."/>
            <person name="Galperin M.Y."/>
            <person name="Jogler C."/>
        </authorList>
    </citation>
    <scope>NUCLEOTIDE SEQUENCE [LARGE SCALE GENOMIC DNA]</scope>
    <source>
        <strain evidence="10 15">Pla85_3_4</strain>
    </source>
</reference>
<dbReference type="GO" id="GO:0003677">
    <property type="term" value="F:DNA binding"/>
    <property type="evidence" value="ECO:0007669"/>
    <property type="project" value="InterPro"/>
</dbReference>
<dbReference type="AlphaFoldDB" id="A0A518DVT6"/>
<dbReference type="RefSeq" id="WP_145048230.1">
    <property type="nucleotide sequence ID" value="NZ_CP036433.1"/>
</dbReference>
<dbReference type="EMBL" id="CP036433">
    <property type="protein sequence ID" value="QDU98768.1"/>
    <property type="molecule type" value="Genomic_DNA"/>
</dbReference>
<dbReference type="SUPFAM" id="SSF53098">
    <property type="entry name" value="Ribonuclease H-like"/>
    <property type="match status" value="1"/>
</dbReference>
<dbReference type="EMBL" id="CP036433">
    <property type="protein sequence ID" value="QDU93697.1"/>
    <property type="molecule type" value="Genomic_DNA"/>
</dbReference>
<dbReference type="PANTHER" id="PTHR37529:SF1">
    <property type="entry name" value="TRANSPOSASE INSG FOR INSERTION SEQUENCE ELEMENT IS4-RELATED"/>
    <property type="match status" value="1"/>
</dbReference>
<evidence type="ECO:0000313" key="9">
    <source>
        <dbReference type="EMBL" id="QDU95872.1"/>
    </source>
</evidence>
<evidence type="ECO:0000313" key="6">
    <source>
        <dbReference type="EMBL" id="QDU93697.1"/>
    </source>
</evidence>
<dbReference type="KEGG" id="lcre:Pla8534_70350"/>
<feature type="domain" description="Transposase IS4-like" evidence="2">
    <location>
        <begin position="126"/>
        <end position="363"/>
    </location>
</feature>
<feature type="region of interest" description="Disordered" evidence="1">
    <location>
        <begin position="427"/>
        <end position="454"/>
    </location>
</feature>
<dbReference type="KEGG" id="lcre:Pla8534_71510"/>
<evidence type="ECO:0000313" key="11">
    <source>
        <dbReference type="EMBL" id="QDU98768.1"/>
    </source>
</evidence>
<dbReference type="InterPro" id="IPR047952">
    <property type="entry name" value="Transpos_IS4"/>
</dbReference>
<dbReference type="KEGG" id="lcre:Pla8534_66420"/>
<evidence type="ECO:0000313" key="7">
    <source>
        <dbReference type="EMBL" id="QDU94368.1"/>
    </source>
</evidence>
<dbReference type="EMBL" id="CP036433">
    <property type="protein sequence ID" value="QDU95872.1"/>
    <property type="molecule type" value="Genomic_DNA"/>
</dbReference>
<dbReference type="KEGG" id="lcre:Pla8534_35170"/>
<dbReference type="KEGG" id="lcre:Pla8534_71700"/>
<dbReference type="EMBL" id="CP036433">
    <property type="protein sequence ID" value="QDU92347.1"/>
    <property type="molecule type" value="Genomic_DNA"/>
</dbReference>
<evidence type="ECO:0000313" key="5">
    <source>
        <dbReference type="EMBL" id="QDU93645.1"/>
    </source>
</evidence>
<dbReference type="KEGG" id="lcre:Pla8534_01380"/>
<dbReference type="KEGG" id="lcre:Pla8534_21570"/>
<evidence type="ECO:0000313" key="4">
    <source>
        <dbReference type="EMBL" id="QDU92391.1"/>
    </source>
</evidence>
<dbReference type="OrthoDB" id="290144at2"/>
<evidence type="ECO:0000313" key="12">
    <source>
        <dbReference type="EMBL" id="QDU99124.1"/>
    </source>
</evidence>
<dbReference type="GO" id="GO:0004803">
    <property type="term" value="F:transposase activity"/>
    <property type="evidence" value="ECO:0007669"/>
    <property type="project" value="InterPro"/>
</dbReference>
<keyword evidence="15" id="KW-1185">Reference proteome</keyword>
<dbReference type="GO" id="GO:0006313">
    <property type="term" value="P:DNA transposition"/>
    <property type="evidence" value="ECO:0007669"/>
    <property type="project" value="InterPro"/>
</dbReference>
<dbReference type="Pfam" id="PF01609">
    <property type="entry name" value="DDE_Tnp_1"/>
    <property type="match status" value="1"/>
</dbReference>
<evidence type="ECO:0000259" key="2">
    <source>
        <dbReference type="Pfam" id="PF01609"/>
    </source>
</evidence>
<accession>A0A518DVT6</accession>
<name>A0A518DVT6_9BACT</name>
<evidence type="ECO:0000313" key="3">
    <source>
        <dbReference type="EMBL" id="QDU92347.1"/>
    </source>
</evidence>
<dbReference type="KEGG" id="lcre:Pla8534_14780"/>
<dbReference type="KEGG" id="lcre:Pla8534_00930"/>
<sequence length="454" mass="51898">MFDSFRSRLAAARRDDQLFFAALIDQQTIRSSFGDASTILDSARIYDTAVTVWVFLSQTLTSGHNCVQAVAKLIAFRAAKGLPIPAALSGAYCMARDKLNEAGMHRLVTDSGAAIEDSVPDQWLWRGHRVIVGDGCTLTMADTPENQEAYPQMAGQKPGCGFPIMRMVVFFGLATGVVLEAAMGRYKGKLTAEVSLFREIDKILEEDDVYLADRAYSGWFDIARQLARGVHVVLRKHQSRRTDFRTGVRYSKDEHAVFWDKPPRPAWMTAEEYAGYDVFLTLREIRVRIATPGFRTREVIIVTNLLDDIEYNKEDLAALYRRRWQAELNLRSLKTVMQMDHLRCKQPHRVRNEIRAHFTAYNLVRQMMCEAAIRGDVQPWQISFKGTMQTLNELLPVLCMTGDADPLCDVFYDCCLQHVVGNRPDRYEPRVRKRRPNPYKLMTKPRHSHQPGKE</sequence>
<dbReference type="EMBL" id="CP036433">
    <property type="protein sequence ID" value="QDU95944.1"/>
    <property type="molecule type" value="Genomic_DNA"/>
</dbReference>
<dbReference type="InterPro" id="IPR012337">
    <property type="entry name" value="RNaseH-like_sf"/>
</dbReference>
<dbReference type="EMBL" id="CP036433">
    <property type="protein sequence ID" value="QDU92391.1"/>
    <property type="molecule type" value="Genomic_DNA"/>
</dbReference>